<dbReference type="GO" id="GO:0031966">
    <property type="term" value="C:mitochondrial membrane"/>
    <property type="evidence" value="ECO:0007669"/>
    <property type="project" value="UniProtKB-SubCell"/>
</dbReference>
<dbReference type="GO" id="GO:0030154">
    <property type="term" value="P:cell differentiation"/>
    <property type="evidence" value="ECO:0007669"/>
    <property type="project" value="UniProtKB-KW"/>
</dbReference>
<feature type="region of interest" description="Disordered" evidence="17">
    <location>
        <begin position="161"/>
        <end position="211"/>
    </location>
</feature>
<evidence type="ECO:0000256" key="6">
    <source>
        <dbReference type="ARBA" id="ARBA00011308"/>
    </source>
</evidence>
<dbReference type="InterPro" id="IPR010487">
    <property type="entry name" value="NGRN/Rrg9"/>
</dbReference>
<evidence type="ECO:0000256" key="15">
    <source>
        <dbReference type="ARBA" id="ARBA00023242"/>
    </source>
</evidence>
<evidence type="ECO:0000256" key="3">
    <source>
        <dbReference type="ARBA" id="ARBA00004325"/>
    </source>
</evidence>
<dbReference type="EMBL" id="OX395139">
    <property type="protein sequence ID" value="CAI5792533.1"/>
    <property type="molecule type" value="Genomic_DNA"/>
</dbReference>
<gene>
    <name evidence="18" type="ORF">PODLI_1B031235</name>
</gene>
<keyword evidence="8" id="KW-0217">Developmental protein</keyword>
<accession>A0AA35PNY7</accession>
<dbReference type="AlphaFoldDB" id="A0AA35PNY7"/>
<proteinExistence type="inferred from homology"/>
<comment type="similarity">
    <text evidence="5">Belongs to the neugrin family.</text>
</comment>
<dbReference type="GO" id="GO:0005634">
    <property type="term" value="C:nucleus"/>
    <property type="evidence" value="ECO:0007669"/>
    <property type="project" value="UniProtKB-SubCell"/>
</dbReference>
<sequence length="245" mass="27328">MAGSGRLVGLRRVAARLAAREAEGKLPEEQPEVEQEVERLLKRQEKAIRLRKMQRLMEPRGPPERTLTRQAMEQIRYLSQELPEEWPVSRLARSFQVEPGVVLRVLRSRFSPSPERRAKQDAKAAAAVASTPESSARPRIIVATEAAGRLLPAPGAAMALSRPVAPKAARAGPSAPEKQPQQQQQQKEDDDEEEGRGWRGPSPAELEAMVAEGTWESQLKVVQKGREFFDSDGNFLYRLPQTQQA</sequence>
<protein>
    <recommendedName>
        <fullName evidence="7">Neugrin</fullName>
    </recommendedName>
    <alternativeName>
        <fullName evidence="16">Neurite outgrowth-associated protein</fullName>
    </alternativeName>
</protein>
<evidence type="ECO:0000256" key="1">
    <source>
        <dbReference type="ARBA" id="ARBA00003783"/>
    </source>
</evidence>
<evidence type="ECO:0000313" key="19">
    <source>
        <dbReference type="Proteomes" id="UP001178461"/>
    </source>
</evidence>
<evidence type="ECO:0000256" key="5">
    <source>
        <dbReference type="ARBA" id="ARBA00008082"/>
    </source>
</evidence>
<evidence type="ECO:0000256" key="17">
    <source>
        <dbReference type="SAM" id="MobiDB-lite"/>
    </source>
</evidence>
<evidence type="ECO:0000256" key="13">
    <source>
        <dbReference type="ARBA" id="ARBA00023136"/>
    </source>
</evidence>
<feature type="compositionally biased region" description="Low complexity" evidence="17">
    <location>
        <begin position="176"/>
        <end position="185"/>
    </location>
</feature>
<evidence type="ECO:0000256" key="8">
    <source>
        <dbReference type="ARBA" id="ARBA00022473"/>
    </source>
</evidence>
<keyword evidence="19" id="KW-1185">Reference proteome</keyword>
<keyword evidence="15" id="KW-0539">Nucleus</keyword>
<comment type="subcellular location">
    <subcellularLocation>
        <location evidence="3">Mitochondrion membrane</location>
    </subcellularLocation>
    <subcellularLocation>
        <location evidence="2">Nucleus</location>
    </subcellularLocation>
    <subcellularLocation>
        <location evidence="4">Secreted</location>
    </subcellularLocation>
</comment>
<name>A0AA35PNY7_9SAUR</name>
<evidence type="ECO:0000256" key="16">
    <source>
        <dbReference type="ARBA" id="ARBA00029657"/>
    </source>
</evidence>
<comment type="function">
    <text evidence="1">Plays an essential role in mitochondrial ribosome biogenesis. As a component of a functional protein-RNA module, consisting of RCC1L, NGRN, RPUSD3, RPUSD4, TRUB2, FASTKD2 and 16S mitochondrial ribosomal RNA (16S mt-rRNA), controls 16S mt-rRNA abundance and is required for intra-mitochondrial translation of core subunits of the oxidative phosphorylation system.</text>
</comment>
<dbReference type="Pfam" id="PF06413">
    <property type="entry name" value="Neugrin"/>
    <property type="match status" value="2"/>
</dbReference>
<evidence type="ECO:0000256" key="10">
    <source>
        <dbReference type="ARBA" id="ARBA00022729"/>
    </source>
</evidence>
<reference evidence="18" key="1">
    <citation type="submission" date="2022-12" db="EMBL/GenBank/DDBJ databases">
        <authorList>
            <person name="Alioto T."/>
            <person name="Alioto T."/>
            <person name="Gomez Garrido J."/>
        </authorList>
    </citation>
    <scope>NUCLEOTIDE SEQUENCE</scope>
</reference>
<evidence type="ECO:0000256" key="7">
    <source>
        <dbReference type="ARBA" id="ARBA00016593"/>
    </source>
</evidence>
<evidence type="ECO:0000256" key="14">
    <source>
        <dbReference type="ARBA" id="ARBA00023180"/>
    </source>
</evidence>
<comment type="subunit">
    <text evidence="6">Forms a regulatory protein-RNA complex, consisting of RCC1L, NGRN, RPUSD3, RPUSD4, TRUB2, FASTKD2 and 16S mt-rRNA. Interacts with 16S mt-rRNA; this interaction is direct.</text>
</comment>
<keyword evidence="13" id="KW-0472">Membrane</keyword>
<dbReference type="PANTHER" id="PTHR13475:SF4">
    <property type="entry name" value="NEUGRIN"/>
    <property type="match status" value="1"/>
</dbReference>
<dbReference type="Proteomes" id="UP001178461">
    <property type="component" value="Chromosome 14"/>
</dbReference>
<keyword evidence="12" id="KW-0496">Mitochondrion</keyword>
<evidence type="ECO:0000256" key="12">
    <source>
        <dbReference type="ARBA" id="ARBA00023128"/>
    </source>
</evidence>
<evidence type="ECO:0000256" key="4">
    <source>
        <dbReference type="ARBA" id="ARBA00004613"/>
    </source>
</evidence>
<dbReference type="GO" id="GO:0005576">
    <property type="term" value="C:extracellular region"/>
    <property type="evidence" value="ECO:0007669"/>
    <property type="project" value="UniProtKB-SubCell"/>
</dbReference>
<evidence type="ECO:0000256" key="9">
    <source>
        <dbReference type="ARBA" id="ARBA00022525"/>
    </source>
</evidence>
<keyword evidence="11" id="KW-0221">Differentiation</keyword>
<evidence type="ECO:0000313" key="18">
    <source>
        <dbReference type="EMBL" id="CAI5792533.1"/>
    </source>
</evidence>
<feature type="region of interest" description="Disordered" evidence="17">
    <location>
        <begin position="111"/>
        <end position="140"/>
    </location>
</feature>
<dbReference type="PANTHER" id="PTHR13475">
    <property type="entry name" value="NEUGRIN"/>
    <property type="match status" value="1"/>
</dbReference>
<keyword evidence="10" id="KW-0732">Signal</keyword>
<evidence type="ECO:0000256" key="11">
    <source>
        <dbReference type="ARBA" id="ARBA00022782"/>
    </source>
</evidence>
<evidence type="ECO:0000256" key="2">
    <source>
        <dbReference type="ARBA" id="ARBA00004123"/>
    </source>
</evidence>
<organism evidence="18 19">
    <name type="scientific">Podarcis lilfordi</name>
    <name type="common">Lilford's wall lizard</name>
    <dbReference type="NCBI Taxonomy" id="74358"/>
    <lineage>
        <taxon>Eukaryota</taxon>
        <taxon>Metazoa</taxon>
        <taxon>Chordata</taxon>
        <taxon>Craniata</taxon>
        <taxon>Vertebrata</taxon>
        <taxon>Euteleostomi</taxon>
        <taxon>Lepidosauria</taxon>
        <taxon>Squamata</taxon>
        <taxon>Bifurcata</taxon>
        <taxon>Unidentata</taxon>
        <taxon>Episquamata</taxon>
        <taxon>Laterata</taxon>
        <taxon>Lacertibaenia</taxon>
        <taxon>Lacertidae</taxon>
        <taxon>Podarcis</taxon>
    </lineage>
</organism>
<keyword evidence="14" id="KW-0325">Glycoprotein</keyword>
<keyword evidence="9" id="KW-0964">Secreted</keyword>